<feature type="binding site" evidence="12">
    <location>
        <position position="210"/>
    </location>
    <ligand>
        <name>FAD</name>
        <dbReference type="ChEBI" id="CHEBI:57692"/>
    </ligand>
</feature>
<keyword evidence="6" id="KW-0443">Lipid metabolism</keyword>
<dbReference type="PROSITE" id="PS51384">
    <property type="entry name" value="FAD_FR"/>
    <property type="match status" value="1"/>
</dbReference>
<dbReference type="InterPro" id="IPR001834">
    <property type="entry name" value="CBR-like"/>
</dbReference>
<feature type="binding site" evidence="12">
    <location>
        <position position="198"/>
    </location>
    <ligand>
        <name>FAD</name>
        <dbReference type="ChEBI" id="CHEBI:57692"/>
    </ligand>
</feature>
<dbReference type="PANTHER" id="PTHR19370">
    <property type="entry name" value="NADH-CYTOCHROME B5 REDUCTASE"/>
    <property type="match status" value="1"/>
</dbReference>
<evidence type="ECO:0000256" key="8">
    <source>
        <dbReference type="ARBA" id="ARBA00023011"/>
    </source>
</evidence>
<reference evidence="17 18" key="1">
    <citation type="submission" date="2025-04" db="UniProtKB">
        <authorList>
            <consortium name="RefSeq"/>
        </authorList>
    </citation>
    <scope>IDENTIFICATION</scope>
</reference>
<feature type="binding site" evidence="12">
    <location>
        <position position="212"/>
    </location>
    <ligand>
        <name>FAD</name>
        <dbReference type="ChEBI" id="CHEBI:57692"/>
    </ligand>
</feature>
<sequence>MLRSHWLNYPHSLAADWLSGRLLGWLARTGTKCHKVTTLDSRNRTSCADPAILLVKKLTAYEYWFCAASEVLPKMFVSPKDTWGVLCIVVALGAIASVSVALKIYNSVTKERSKNKTPLTLLDPTVKYTLPLLEKEIVSHDTRRFRFALPSPNHVLGLPPGQHVYVSAHIGELVTRAYSPVSSDNDHGFVDIIVKVYFKNTDPKFPQGGKMSQYLNNLKIGDTLDFRGPAGRLVYEGCGNIKIKNFRKEPIIHHHVKKMVMIAGGSGITPILRIIRHVLDHPEDNTHMNLIYANRTEKDILLRNELDNAAKEHCDQFTVWYTLSNPDKDWAYSTGHINANMIQEHSFPPSSDTIILMCGPGPMINLACSPNFDKLGYDSKLRFIF</sequence>
<keyword evidence="8" id="KW-0756">Sterol biosynthesis</keyword>
<feature type="binding site" evidence="12">
    <location>
        <position position="193"/>
    </location>
    <ligand>
        <name>FAD</name>
        <dbReference type="ChEBI" id="CHEBI:57692"/>
    </ligand>
</feature>
<dbReference type="FunFam" id="3.40.50.80:FF:000005">
    <property type="entry name" value="NADH-cytochrome b5 reductase"/>
    <property type="match status" value="1"/>
</dbReference>
<dbReference type="AlphaFoldDB" id="A0AAJ7RI57"/>
<name>A0AAJ7RI57_CEPCN</name>
<dbReference type="RefSeq" id="XP_024940911.1">
    <property type="nucleotide sequence ID" value="XM_025085143.1"/>
</dbReference>
<keyword evidence="9 13" id="KW-0520">NAD</keyword>
<dbReference type="GeneID" id="107267748"/>
<evidence type="ECO:0000256" key="6">
    <source>
        <dbReference type="ARBA" id="ARBA00022955"/>
    </source>
</evidence>
<dbReference type="GO" id="GO:0016126">
    <property type="term" value="P:sterol biosynthetic process"/>
    <property type="evidence" value="ECO:0007669"/>
    <property type="project" value="UniProtKB-KW"/>
</dbReference>
<dbReference type="EC" id="1.6.2.2" evidence="13"/>
<feature type="binding site" evidence="12">
    <location>
        <position position="211"/>
    </location>
    <ligand>
        <name>FAD</name>
        <dbReference type="ChEBI" id="CHEBI:57692"/>
    </ligand>
</feature>
<evidence type="ECO:0000256" key="14">
    <source>
        <dbReference type="SAM" id="Phobius"/>
    </source>
</evidence>
<evidence type="ECO:0000313" key="16">
    <source>
        <dbReference type="Proteomes" id="UP000694920"/>
    </source>
</evidence>
<evidence type="ECO:0000313" key="24">
    <source>
        <dbReference type="RefSeq" id="XP_024940913.1"/>
    </source>
</evidence>
<dbReference type="InterPro" id="IPR017927">
    <property type="entry name" value="FAD-bd_FR_type"/>
</dbReference>
<evidence type="ECO:0000313" key="22">
    <source>
        <dbReference type="RefSeq" id="XP_024940911.1"/>
    </source>
</evidence>
<keyword evidence="16" id="KW-1185">Reference proteome</keyword>
<evidence type="ECO:0000313" key="23">
    <source>
        <dbReference type="RefSeq" id="XP_024940912.1"/>
    </source>
</evidence>
<keyword evidence="14" id="KW-0812">Transmembrane</keyword>
<evidence type="ECO:0000313" key="26">
    <source>
        <dbReference type="RefSeq" id="XP_024940915.1"/>
    </source>
</evidence>
<keyword evidence="14" id="KW-0472">Membrane</keyword>
<dbReference type="RefSeq" id="XP_024940912.1">
    <property type="nucleotide sequence ID" value="XM_025085144.1"/>
</dbReference>
<dbReference type="RefSeq" id="XP_024940909.1">
    <property type="nucleotide sequence ID" value="XM_025085141.1"/>
</dbReference>
<comment type="cofactor">
    <cofactor evidence="1 12 13">
        <name>FAD</name>
        <dbReference type="ChEBI" id="CHEBI:57692"/>
    </cofactor>
</comment>
<feature type="domain" description="FAD-binding FR-type" evidence="15">
    <location>
        <begin position="125"/>
        <end position="236"/>
    </location>
</feature>
<dbReference type="RefSeq" id="XP_024940908.1">
    <property type="nucleotide sequence ID" value="XM_025085140.1"/>
</dbReference>
<keyword evidence="5 12" id="KW-0274">FAD</keyword>
<dbReference type="Pfam" id="PF00970">
    <property type="entry name" value="FAD_binding_6"/>
    <property type="match status" value="1"/>
</dbReference>
<evidence type="ECO:0000256" key="13">
    <source>
        <dbReference type="RuleBase" id="RU361226"/>
    </source>
</evidence>
<evidence type="ECO:0000256" key="10">
    <source>
        <dbReference type="ARBA" id="ARBA00023166"/>
    </source>
</evidence>
<dbReference type="RefSeq" id="XP_024940905.1">
    <property type="nucleotide sequence ID" value="XM_025085137.1"/>
</dbReference>
<evidence type="ECO:0000313" key="20">
    <source>
        <dbReference type="RefSeq" id="XP_024940909.1"/>
    </source>
</evidence>
<dbReference type="RefSeq" id="XP_024940914.1">
    <property type="nucleotide sequence ID" value="XM_025085146.1"/>
</dbReference>
<evidence type="ECO:0000256" key="4">
    <source>
        <dbReference type="ARBA" id="ARBA00022630"/>
    </source>
</evidence>
<dbReference type="InterPro" id="IPR008333">
    <property type="entry name" value="Cbr1-like_FAD-bd_dom"/>
</dbReference>
<dbReference type="GO" id="GO:0005739">
    <property type="term" value="C:mitochondrion"/>
    <property type="evidence" value="ECO:0007669"/>
    <property type="project" value="TreeGrafter"/>
</dbReference>
<dbReference type="InterPro" id="IPR001709">
    <property type="entry name" value="Flavoprot_Pyr_Nucl_cyt_Rdtase"/>
</dbReference>
<feature type="binding site" evidence="12">
    <location>
        <position position="178"/>
    </location>
    <ligand>
        <name>FAD</name>
        <dbReference type="ChEBI" id="CHEBI:57692"/>
    </ligand>
</feature>
<feature type="binding site" evidence="12">
    <location>
        <position position="195"/>
    </location>
    <ligand>
        <name>FAD</name>
        <dbReference type="ChEBI" id="CHEBI:57692"/>
    </ligand>
</feature>
<dbReference type="SUPFAM" id="SSF52343">
    <property type="entry name" value="Ferredoxin reductase-like, C-terminal NADP-linked domain"/>
    <property type="match status" value="1"/>
</dbReference>
<evidence type="ECO:0000313" key="19">
    <source>
        <dbReference type="RefSeq" id="XP_024940908.1"/>
    </source>
</evidence>
<dbReference type="KEGG" id="ccin:107267748"/>
<evidence type="ECO:0000256" key="11">
    <source>
        <dbReference type="ARBA" id="ARBA00023221"/>
    </source>
</evidence>
<dbReference type="Gene3D" id="2.40.30.10">
    <property type="entry name" value="Translation factors"/>
    <property type="match status" value="1"/>
</dbReference>
<keyword evidence="3" id="KW-0444">Lipid biosynthesis</keyword>
<dbReference type="FunFam" id="2.40.30.10:FF:000021">
    <property type="entry name" value="NADH-cytochrome b5 reductase"/>
    <property type="match status" value="1"/>
</dbReference>
<dbReference type="RefSeq" id="XP_024940913.1">
    <property type="nucleotide sequence ID" value="XM_025085145.1"/>
</dbReference>
<dbReference type="Gene3D" id="3.40.50.80">
    <property type="entry name" value="Nucleotide-binding domain of ferredoxin-NADP reductase (FNR) module"/>
    <property type="match status" value="1"/>
</dbReference>
<evidence type="ECO:0000313" key="21">
    <source>
        <dbReference type="RefSeq" id="XP_024940910.1"/>
    </source>
</evidence>
<comment type="similarity">
    <text evidence="2 13">Belongs to the flavoprotein pyridine nucleotide cytochrome reductase family.</text>
</comment>
<dbReference type="PRINTS" id="PR00371">
    <property type="entry name" value="FPNCR"/>
</dbReference>
<comment type="catalytic activity">
    <reaction evidence="13">
        <text>2 Fe(III)-[cytochrome b5] + NADH = 2 Fe(II)-[cytochrome b5] + NAD(+) + H(+)</text>
        <dbReference type="Rhea" id="RHEA:46680"/>
        <dbReference type="Rhea" id="RHEA-COMP:10438"/>
        <dbReference type="Rhea" id="RHEA-COMP:10439"/>
        <dbReference type="ChEBI" id="CHEBI:15378"/>
        <dbReference type="ChEBI" id="CHEBI:29033"/>
        <dbReference type="ChEBI" id="CHEBI:29034"/>
        <dbReference type="ChEBI" id="CHEBI:57540"/>
        <dbReference type="ChEBI" id="CHEBI:57945"/>
        <dbReference type="EC" id="1.6.2.2"/>
    </reaction>
</comment>
<feature type="binding site" evidence="12">
    <location>
        <position position="176"/>
    </location>
    <ligand>
        <name>FAD</name>
        <dbReference type="ChEBI" id="CHEBI:57692"/>
    </ligand>
</feature>
<dbReference type="PANTHER" id="PTHR19370:SF185">
    <property type="entry name" value="NADH-CYTOCHROME B5 REDUCTASE"/>
    <property type="match status" value="1"/>
</dbReference>
<dbReference type="InterPro" id="IPR039261">
    <property type="entry name" value="FNR_nucleotide-bd"/>
</dbReference>
<dbReference type="GO" id="GO:0071949">
    <property type="term" value="F:FAD binding"/>
    <property type="evidence" value="ECO:0007669"/>
    <property type="project" value="TreeGrafter"/>
</dbReference>
<dbReference type="InterPro" id="IPR017938">
    <property type="entry name" value="Riboflavin_synthase-like_b-brl"/>
</dbReference>
<dbReference type="PRINTS" id="PR00406">
    <property type="entry name" value="CYTB5RDTASE"/>
</dbReference>
<dbReference type="SUPFAM" id="SSF63380">
    <property type="entry name" value="Riboflavin synthase domain-like"/>
    <property type="match status" value="1"/>
</dbReference>
<feature type="binding site" evidence="12">
    <location>
        <position position="269"/>
    </location>
    <ligand>
        <name>FAD</name>
        <dbReference type="ChEBI" id="CHEBI:57692"/>
    </ligand>
</feature>
<evidence type="ECO:0000259" key="15">
    <source>
        <dbReference type="PROSITE" id="PS51384"/>
    </source>
</evidence>
<evidence type="ECO:0000256" key="5">
    <source>
        <dbReference type="ARBA" id="ARBA00022827"/>
    </source>
</evidence>
<evidence type="ECO:0000313" key="17">
    <source>
        <dbReference type="RefSeq" id="XP_024940905.1"/>
    </source>
</evidence>
<dbReference type="GO" id="GO:0090524">
    <property type="term" value="F:cytochrome-b5 reductase activity, acting on NADH"/>
    <property type="evidence" value="ECO:0007669"/>
    <property type="project" value="UniProtKB-EC"/>
</dbReference>
<organism evidence="16 17">
    <name type="scientific">Cephus cinctus</name>
    <name type="common">Wheat stem sawfly</name>
    <dbReference type="NCBI Taxonomy" id="211228"/>
    <lineage>
        <taxon>Eukaryota</taxon>
        <taxon>Metazoa</taxon>
        <taxon>Ecdysozoa</taxon>
        <taxon>Arthropoda</taxon>
        <taxon>Hexapoda</taxon>
        <taxon>Insecta</taxon>
        <taxon>Pterygota</taxon>
        <taxon>Neoptera</taxon>
        <taxon>Endopterygota</taxon>
        <taxon>Hymenoptera</taxon>
        <taxon>Cephoidea</taxon>
        <taxon>Cephidae</taxon>
        <taxon>Cephus</taxon>
    </lineage>
</organism>
<dbReference type="Proteomes" id="UP000694920">
    <property type="component" value="Unplaced"/>
</dbReference>
<evidence type="ECO:0000313" key="25">
    <source>
        <dbReference type="RefSeq" id="XP_024940914.1"/>
    </source>
</evidence>
<dbReference type="InterPro" id="IPR001433">
    <property type="entry name" value="OxRdtase_FAD/NAD-bd"/>
</dbReference>
<keyword evidence="4 12" id="KW-0285">Flavoprotein</keyword>
<evidence type="ECO:0000256" key="12">
    <source>
        <dbReference type="PIRSR" id="PIRSR601834-1"/>
    </source>
</evidence>
<evidence type="ECO:0000256" key="3">
    <source>
        <dbReference type="ARBA" id="ARBA00022516"/>
    </source>
</evidence>
<dbReference type="RefSeq" id="XP_024940907.1">
    <property type="nucleotide sequence ID" value="XM_025085139.1"/>
</dbReference>
<evidence type="ECO:0000256" key="1">
    <source>
        <dbReference type="ARBA" id="ARBA00001974"/>
    </source>
</evidence>
<evidence type="ECO:0000313" key="18">
    <source>
        <dbReference type="RefSeq" id="XP_024940907.1"/>
    </source>
</evidence>
<keyword evidence="7 13" id="KW-0560">Oxidoreductase</keyword>
<feature type="transmembrane region" description="Helical" evidence="14">
    <location>
        <begin position="83"/>
        <end position="105"/>
    </location>
</feature>
<evidence type="ECO:0000256" key="7">
    <source>
        <dbReference type="ARBA" id="ARBA00023002"/>
    </source>
</evidence>
<keyword evidence="6" id="KW-0752">Steroid biosynthesis</keyword>
<proteinExistence type="inferred from homology"/>
<evidence type="ECO:0000256" key="9">
    <source>
        <dbReference type="ARBA" id="ARBA00023027"/>
    </source>
</evidence>
<gene>
    <name evidence="17 18 19 20 21 22 23 24 25 26" type="primary">LOC107267748</name>
</gene>
<accession>A0AAJ7RI57</accession>
<dbReference type="Pfam" id="PF00175">
    <property type="entry name" value="NAD_binding_1"/>
    <property type="match status" value="1"/>
</dbReference>
<dbReference type="RefSeq" id="XP_024940915.1">
    <property type="nucleotide sequence ID" value="XM_025085147.1"/>
</dbReference>
<dbReference type="RefSeq" id="XP_024940910.1">
    <property type="nucleotide sequence ID" value="XM_025085142.1"/>
</dbReference>
<keyword evidence="10" id="KW-1207">Sterol metabolism</keyword>
<protein>
    <recommendedName>
        <fullName evidence="13">NADH-cytochrome b5 reductase</fullName>
        <ecNumber evidence="13">1.6.2.2</ecNumber>
    </recommendedName>
</protein>
<keyword evidence="11" id="KW-0753">Steroid metabolism</keyword>
<evidence type="ECO:0000256" key="2">
    <source>
        <dbReference type="ARBA" id="ARBA00006105"/>
    </source>
</evidence>
<keyword evidence="14" id="KW-1133">Transmembrane helix</keyword>
<dbReference type="CDD" id="cd06183">
    <property type="entry name" value="cyt_b5_reduct_like"/>
    <property type="match status" value="1"/>
</dbReference>